<evidence type="ECO:0000313" key="2">
    <source>
        <dbReference type="EMBL" id="QEX21449.1"/>
    </source>
</evidence>
<dbReference type="InterPro" id="IPR036291">
    <property type="entry name" value="NAD(P)-bd_dom_sf"/>
</dbReference>
<evidence type="ECO:0000313" key="3">
    <source>
        <dbReference type="Proteomes" id="UP000325797"/>
    </source>
</evidence>
<sequence>MRGKRAFVTGGGGFIGSHLVERLVTEGAEVTALLHYNAERSIANLRHLPAPLAREPRLVFGDIGDAEFLAKAIEGSDLVFHLAALIAIPYSYRAPRSYLTTNAGGTLNLLEAARRGSVGRLIHVSTSEVYGSALTVPIDESHPLQAQSPYAASKIAADKFVEAYHRAFGVPVVTVRPFNTYGPRQSTRAFIPTVITQALAGPTVKLGATAPVRDLTFVTDTVAGFLAAAGAEGIEGRTFNLGTGAGHGIGDVARTILTLMSSGAEIVLDAERLRPDRSEVDRLISDNRAICDATGWRPAISLEEGLRQTIAFFRNQPASPAPDSYAV</sequence>
<dbReference type="InterPro" id="IPR045869">
    <property type="entry name" value="Arna-like_SDR_e"/>
</dbReference>
<accession>A0A5J6MVI5</accession>
<dbReference type="CDD" id="cd05257">
    <property type="entry name" value="Arna_like_SDR_e"/>
    <property type="match status" value="1"/>
</dbReference>
<dbReference type="InterPro" id="IPR016040">
    <property type="entry name" value="NAD(P)-bd_dom"/>
</dbReference>
<proteinExistence type="predicted"/>
<feature type="domain" description="NAD(P)-binding" evidence="1">
    <location>
        <begin position="7"/>
        <end position="309"/>
    </location>
</feature>
<keyword evidence="3" id="KW-1185">Reference proteome</keyword>
<dbReference type="KEGG" id="hadh:FRZ61_13740"/>
<dbReference type="SUPFAM" id="SSF51735">
    <property type="entry name" value="NAD(P)-binding Rossmann-fold domains"/>
    <property type="match status" value="1"/>
</dbReference>
<dbReference type="PANTHER" id="PTHR43000">
    <property type="entry name" value="DTDP-D-GLUCOSE 4,6-DEHYDRATASE-RELATED"/>
    <property type="match status" value="1"/>
</dbReference>
<dbReference type="Proteomes" id="UP000325797">
    <property type="component" value="Chromosome"/>
</dbReference>
<dbReference type="GO" id="GO:0016831">
    <property type="term" value="F:carboxy-lyase activity"/>
    <property type="evidence" value="ECO:0007669"/>
    <property type="project" value="InterPro"/>
</dbReference>
<protein>
    <submittedName>
        <fullName evidence="2">NAD-dependent dehydratase</fullName>
    </submittedName>
</protein>
<gene>
    <name evidence="2" type="ORF">FRZ61_13740</name>
</gene>
<dbReference type="Pfam" id="PF16363">
    <property type="entry name" value="GDP_Man_Dehyd"/>
    <property type="match status" value="1"/>
</dbReference>
<dbReference type="AlphaFoldDB" id="A0A5J6MVI5"/>
<dbReference type="EMBL" id="CP042582">
    <property type="protein sequence ID" value="QEX21449.1"/>
    <property type="molecule type" value="Genomic_DNA"/>
</dbReference>
<evidence type="ECO:0000259" key="1">
    <source>
        <dbReference type="Pfam" id="PF16363"/>
    </source>
</evidence>
<reference evidence="2 3" key="1">
    <citation type="submission" date="2019-08" db="EMBL/GenBank/DDBJ databases">
        <title>Hyperibacter terrae gen. nov., sp. nov. and Hyperibacter viscosus sp. nov., two new members in the family Rhodospirillaceae isolated from the rhizosphere of Hypericum perforatum.</title>
        <authorList>
            <person name="Noviana Z."/>
        </authorList>
    </citation>
    <scope>NUCLEOTIDE SEQUENCE [LARGE SCALE GENOMIC DNA]</scope>
    <source>
        <strain evidence="2 3">R5959</strain>
    </source>
</reference>
<dbReference type="RefSeq" id="WP_151115987.1">
    <property type="nucleotide sequence ID" value="NZ_CP042582.1"/>
</dbReference>
<dbReference type="OrthoDB" id="9801785at2"/>
<name>A0A5J6MVI5_9PROT</name>
<organism evidence="2 3">
    <name type="scientific">Hypericibacter adhaerens</name>
    <dbReference type="NCBI Taxonomy" id="2602016"/>
    <lineage>
        <taxon>Bacteria</taxon>
        <taxon>Pseudomonadati</taxon>
        <taxon>Pseudomonadota</taxon>
        <taxon>Alphaproteobacteria</taxon>
        <taxon>Rhodospirillales</taxon>
        <taxon>Dongiaceae</taxon>
        <taxon>Hypericibacter</taxon>
    </lineage>
</organism>
<dbReference type="Gene3D" id="3.40.50.720">
    <property type="entry name" value="NAD(P)-binding Rossmann-like Domain"/>
    <property type="match status" value="1"/>
</dbReference>